<feature type="domain" description="Gfo/Idh/MocA-like oxidoreductase C-terminal" evidence="4">
    <location>
        <begin position="137"/>
        <end position="352"/>
    </location>
</feature>
<dbReference type="GO" id="GO:0000166">
    <property type="term" value="F:nucleotide binding"/>
    <property type="evidence" value="ECO:0007669"/>
    <property type="project" value="InterPro"/>
</dbReference>
<dbReference type="Pfam" id="PF02894">
    <property type="entry name" value="GFO_IDH_MocA_C"/>
    <property type="match status" value="1"/>
</dbReference>
<keyword evidence="2" id="KW-0560">Oxidoreductase</keyword>
<dbReference type="Proteomes" id="UP001194746">
    <property type="component" value="Unassembled WGS sequence"/>
</dbReference>
<dbReference type="PANTHER" id="PTHR43708">
    <property type="entry name" value="CONSERVED EXPRESSED OXIDOREDUCTASE (EUROFUNG)"/>
    <property type="match status" value="1"/>
</dbReference>
<evidence type="ECO:0000259" key="3">
    <source>
        <dbReference type="Pfam" id="PF01408"/>
    </source>
</evidence>
<dbReference type="InterPro" id="IPR000683">
    <property type="entry name" value="Gfo/Idh/MocA-like_OxRdtase_N"/>
</dbReference>
<reference evidence="5" key="1">
    <citation type="journal article" date="2019" name="Beilstein J. Org. Chem.">
        <title>Nanangenines: drimane sesquiterpenoids as the dominant metabolite cohort of a novel Australian fungus, Aspergillus nanangensis.</title>
        <authorList>
            <person name="Lacey H.J."/>
            <person name="Gilchrist C.L.M."/>
            <person name="Crombie A."/>
            <person name="Kalaitzis J.A."/>
            <person name="Vuong D."/>
            <person name="Rutledge P.J."/>
            <person name="Turner P."/>
            <person name="Pitt J.I."/>
            <person name="Lacey E."/>
            <person name="Chooi Y.H."/>
            <person name="Piggott A.M."/>
        </authorList>
    </citation>
    <scope>NUCLEOTIDE SEQUENCE</scope>
    <source>
        <strain evidence="5">MST-FP2251</strain>
    </source>
</reference>
<dbReference type="InterPro" id="IPR051317">
    <property type="entry name" value="Gfo/Idh/MocA_oxidoreduct"/>
</dbReference>
<gene>
    <name evidence="5" type="ORF">FE257_008818</name>
</gene>
<evidence type="ECO:0008006" key="7">
    <source>
        <dbReference type="Google" id="ProtNLM"/>
    </source>
</evidence>
<feature type="domain" description="Gfo/Idh/MocA-like oxidoreductase N-terminal" evidence="3">
    <location>
        <begin position="7"/>
        <end position="121"/>
    </location>
</feature>
<evidence type="ECO:0000256" key="2">
    <source>
        <dbReference type="ARBA" id="ARBA00023002"/>
    </source>
</evidence>
<proteinExistence type="inferred from homology"/>
<evidence type="ECO:0000313" key="6">
    <source>
        <dbReference type="Proteomes" id="UP001194746"/>
    </source>
</evidence>
<dbReference type="Gene3D" id="3.40.50.720">
    <property type="entry name" value="NAD(P)-binding Rossmann-like Domain"/>
    <property type="match status" value="1"/>
</dbReference>
<evidence type="ECO:0000256" key="1">
    <source>
        <dbReference type="ARBA" id="ARBA00010928"/>
    </source>
</evidence>
<keyword evidence="6" id="KW-1185">Reference proteome</keyword>
<accession>A0AAD4CKK9</accession>
<comment type="caution">
    <text evidence="5">The sequence shown here is derived from an EMBL/GenBank/DDBJ whole genome shotgun (WGS) entry which is preliminary data.</text>
</comment>
<dbReference type="PANTHER" id="PTHR43708:SF5">
    <property type="entry name" value="CONSERVED EXPRESSED OXIDOREDUCTASE (EUROFUNG)-RELATED"/>
    <property type="match status" value="1"/>
</dbReference>
<dbReference type="GO" id="GO:0016491">
    <property type="term" value="F:oxidoreductase activity"/>
    <property type="evidence" value="ECO:0007669"/>
    <property type="project" value="UniProtKB-KW"/>
</dbReference>
<protein>
    <recommendedName>
        <fullName evidence="7">NAD binding Rossmann fold oxidoreductase</fullName>
    </recommendedName>
</protein>
<dbReference type="AlphaFoldDB" id="A0AAD4CKK9"/>
<dbReference type="Pfam" id="PF01408">
    <property type="entry name" value="GFO_IDH_MocA"/>
    <property type="match status" value="1"/>
</dbReference>
<organism evidence="5 6">
    <name type="scientific">Aspergillus nanangensis</name>
    <dbReference type="NCBI Taxonomy" id="2582783"/>
    <lineage>
        <taxon>Eukaryota</taxon>
        <taxon>Fungi</taxon>
        <taxon>Dikarya</taxon>
        <taxon>Ascomycota</taxon>
        <taxon>Pezizomycotina</taxon>
        <taxon>Eurotiomycetes</taxon>
        <taxon>Eurotiomycetidae</taxon>
        <taxon>Eurotiales</taxon>
        <taxon>Aspergillaceae</taxon>
        <taxon>Aspergillus</taxon>
        <taxon>Aspergillus subgen. Circumdati</taxon>
    </lineage>
</organism>
<comment type="similarity">
    <text evidence="1">Belongs to the Gfo/Idh/MocA family.</text>
</comment>
<dbReference type="EMBL" id="VCAU01000049">
    <property type="protein sequence ID" value="KAF9888249.1"/>
    <property type="molecule type" value="Genomic_DNA"/>
</dbReference>
<dbReference type="SUPFAM" id="SSF51735">
    <property type="entry name" value="NAD(P)-binding Rossmann-fold domains"/>
    <property type="match status" value="1"/>
</dbReference>
<evidence type="ECO:0000259" key="4">
    <source>
        <dbReference type="Pfam" id="PF02894"/>
    </source>
</evidence>
<sequence>MTGKKYQVGVIGYGLSAKVFQIPFILASKGFELAAIVQRSGDSATQDHPSVRGYRSSEELFCDAAIDVVVISTPPTTHFGLAVSALHAGKHVIVEKPFCPSSSECNELIALAESQQRVLTVFQNRRWDADYTTLHDLLARGALGRVVEFESHFDRFDPIAPTHWAGNDAPGGGVIYDLGTHLLDQVLHIFGLPARVTGILGSQRDNNARGPPDACTVLLHYDLGMLVTIKASAISAVVDQKRFFVRGDKGSFIKYHLDSQEEQLTSGMQISNPNFGKESSSNAGTLTLVKNGALHASPYPNLSPPTYTAFYDILSDALDGKCEVPVAARDARNVIRLVELAQESSDKGVTVSINFDGVQ</sequence>
<evidence type="ECO:0000313" key="5">
    <source>
        <dbReference type="EMBL" id="KAF9888249.1"/>
    </source>
</evidence>
<name>A0AAD4CKK9_ASPNN</name>
<dbReference type="InterPro" id="IPR036291">
    <property type="entry name" value="NAD(P)-bd_dom_sf"/>
</dbReference>
<reference evidence="5" key="2">
    <citation type="submission" date="2020-02" db="EMBL/GenBank/DDBJ databases">
        <authorList>
            <person name="Gilchrist C.L.M."/>
            <person name="Chooi Y.-H."/>
        </authorList>
    </citation>
    <scope>NUCLEOTIDE SEQUENCE</scope>
    <source>
        <strain evidence="5">MST-FP2251</strain>
    </source>
</reference>
<dbReference type="Gene3D" id="3.30.360.10">
    <property type="entry name" value="Dihydrodipicolinate Reductase, domain 2"/>
    <property type="match status" value="1"/>
</dbReference>
<dbReference type="InterPro" id="IPR004104">
    <property type="entry name" value="Gfo/Idh/MocA-like_OxRdtase_C"/>
</dbReference>